<feature type="transmembrane region" description="Helical" evidence="1">
    <location>
        <begin position="166"/>
        <end position="186"/>
    </location>
</feature>
<sequence>MLLIHIVQQVVVANGWLAPVRRFIELQSIGSDVKSSINTAGTHLERHCFLLLGASITYNIGIVTGWAVYMQLHDAGKVFLFHTLFNSGTFLCLIVLHFLCSRSFTRILVALGEADNLHKQVLALIAALVVGGNVRHATTNAGNNVISGDGRKVLNVIRLVKKTRRAAWASAGPSFLIQSSVLLWTVIARTPEGMNGQTYLFCFRSLATAPAVIASLWMYGVVKGRERADFTPECINHLSLRSTSLHQSGEDLKVTSQAVDSCIESKTSRILNDGFEVDD</sequence>
<gene>
    <name evidence="2" type="ORF">SPPG_03058</name>
</gene>
<protein>
    <submittedName>
        <fullName evidence="2">Uncharacterized protein</fullName>
    </submittedName>
</protein>
<organism evidence="2 3">
    <name type="scientific">Spizellomyces punctatus (strain DAOM BR117)</name>
    <dbReference type="NCBI Taxonomy" id="645134"/>
    <lineage>
        <taxon>Eukaryota</taxon>
        <taxon>Fungi</taxon>
        <taxon>Fungi incertae sedis</taxon>
        <taxon>Chytridiomycota</taxon>
        <taxon>Chytridiomycota incertae sedis</taxon>
        <taxon>Chytridiomycetes</taxon>
        <taxon>Spizellomycetales</taxon>
        <taxon>Spizellomycetaceae</taxon>
        <taxon>Spizellomyces</taxon>
    </lineage>
</organism>
<keyword evidence="1" id="KW-0472">Membrane</keyword>
<dbReference type="GeneID" id="27686605"/>
<feature type="transmembrane region" description="Helical" evidence="1">
    <location>
        <begin position="49"/>
        <end position="72"/>
    </location>
</feature>
<reference evidence="2 3" key="1">
    <citation type="submission" date="2009-08" db="EMBL/GenBank/DDBJ databases">
        <title>The Genome Sequence of Spizellomyces punctatus strain DAOM BR117.</title>
        <authorList>
            <consortium name="The Broad Institute Genome Sequencing Platform"/>
            <person name="Russ C."/>
            <person name="Cuomo C."/>
            <person name="Shea T."/>
            <person name="Young S.K."/>
            <person name="Zeng Q."/>
            <person name="Koehrsen M."/>
            <person name="Haas B."/>
            <person name="Borodovsky M."/>
            <person name="Guigo R."/>
            <person name="Alvarado L."/>
            <person name="Berlin A."/>
            <person name="Bochicchio J."/>
            <person name="Borenstein D."/>
            <person name="Chapman S."/>
            <person name="Chen Z."/>
            <person name="Engels R."/>
            <person name="Freedman E."/>
            <person name="Gellesch M."/>
            <person name="Goldberg J."/>
            <person name="Griggs A."/>
            <person name="Gujja S."/>
            <person name="Heiman D."/>
            <person name="Hepburn T."/>
            <person name="Howarth C."/>
            <person name="Jen D."/>
            <person name="Larson L."/>
            <person name="Lewis B."/>
            <person name="Mehta T."/>
            <person name="Park D."/>
            <person name="Pearson M."/>
            <person name="Roberts A."/>
            <person name="Saif S."/>
            <person name="Shenoy N."/>
            <person name="Sisk P."/>
            <person name="Stolte C."/>
            <person name="Sykes S."/>
            <person name="Thomson T."/>
            <person name="Walk T."/>
            <person name="White J."/>
            <person name="Yandava C."/>
            <person name="Burger G."/>
            <person name="Gray M.W."/>
            <person name="Holland P.W.H."/>
            <person name="King N."/>
            <person name="Lang F.B.F."/>
            <person name="Roger A.J."/>
            <person name="Ruiz-Trillo I."/>
            <person name="Lander E."/>
            <person name="Nusbaum C."/>
        </authorList>
    </citation>
    <scope>NUCLEOTIDE SEQUENCE [LARGE SCALE GENOMIC DNA]</scope>
    <source>
        <strain evidence="2 3">DAOM BR117</strain>
    </source>
</reference>
<evidence type="ECO:0000256" key="1">
    <source>
        <dbReference type="SAM" id="Phobius"/>
    </source>
</evidence>
<keyword evidence="3" id="KW-1185">Reference proteome</keyword>
<name>A0A0L0HNU0_SPIPD</name>
<dbReference type="AlphaFoldDB" id="A0A0L0HNU0"/>
<feature type="transmembrane region" description="Helical" evidence="1">
    <location>
        <begin position="78"/>
        <end position="99"/>
    </location>
</feature>
<dbReference type="InParanoid" id="A0A0L0HNU0"/>
<feature type="transmembrane region" description="Helical" evidence="1">
    <location>
        <begin position="198"/>
        <end position="219"/>
    </location>
</feature>
<evidence type="ECO:0000313" key="3">
    <source>
        <dbReference type="Proteomes" id="UP000053201"/>
    </source>
</evidence>
<keyword evidence="1" id="KW-0812">Transmembrane</keyword>
<evidence type="ECO:0000313" key="2">
    <source>
        <dbReference type="EMBL" id="KND02605.1"/>
    </source>
</evidence>
<proteinExistence type="predicted"/>
<keyword evidence="1" id="KW-1133">Transmembrane helix</keyword>
<dbReference type="Proteomes" id="UP000053201">
    <property type="component" value="Unassembled WGS sequence"/>
</dbReference>
<dbReference type="RefSeq" id="XP_016610644.1">
    <property type="nucleotide sequence ID" value="XM_016751343.1"/>
</dbReference>
<dbReference type="VEuPathDB" id="FungiDB:SPPG_03058"/>
<dbReference type="EMBL" id="KQ257453">
    <property type="protein sequence ID" value="KND02605.1"/>
    <property type="molecule type" value="Genomic_DNA"/>
</dbReference>
<accession>A0A0L0HNU0</accession>